<dbReference type="PANTHER" id="PTHR11254">
    <property type="entry name" value="HECT DOMAIN UBIQUITIN-PROTEIN LIGASE"/>
    <property type="match status" value="1"/>
</dbReference>
<reference evidence="15 16" key="1">
    <citation type="submission" date="2014-04" db="EMBL/GenBank/DDBJ databases">
        <title>Evolutionary Origins and Diversification of the Mycorrhizal Mutualists.</title>
        <authorList>
            <consortium name="DOE Joint Genome Institute"/>
            <consortium name="Mycorrhizal Genomics Consortium"/>
            <person name="Kohler A."/>
            <person name="Kuo A."/>
            <person name="Nagy L.G."/>
            <person name="Floudas D."/>
            <person name="Copeland A."/>
            <person name="Barry K.W."/>
            <person name="Cichocki N."/>
            <person name="Veneault-Fourrey C."/>
            <person name="LaButti K."/>
            <person name="Lindquist E.A."/>
            <person name="Lipzen A."/>
            <person name="Lundell T."/>
            <person name="Morin E."/>
            <person name="Murat C."/>
            <person name="Riley R."/>
            <person name="Ohm R."/>
            <person name="Sun H."/>
            <person name="Tunlid A."/>
            <person name="Henrissat B."/>
            <person name="Grigoriev I.V."/>
            <person name="Hibbett D.S."/>
            <person name="Martin F."/>
        </authorList>
    </citation>
    <scope>NUCLEOTIDE SEQUENCE [LARGE SCALE GENOMIC DNA]</scope>
    <source>
        <strain evidence="15 16">FD-317 M1</strain>
    </source>
</reference>
<dbReference type="UniPathway" id="UPA00143"/>
<dbReference type="GO" id="GO:0006511">
    <property type="term" value="P:ubiquitin-dependent protein catabolic process"/>
    <property type="evidence" value="ECO:0007669"/>
    <property type="project" value="InterPro"/>
</dbReference>
<keyword evidence="4" id="KW-0963">Cytoplasm</keyword>
<dbReference type="FunFam" id="3.30.2410.10:FF:000001">
    <property type="entry name" value="E3 ubiquitin-protein ligase NEDD4-like"/>
    <property type="match status" value="1"/>
</dbReference>
<keyword evidence="16" id="KW-1185">Reference proteome</keyword>
<dbReference type="InterPro" id="IPR035892">
    <property type="entry name" value="C2_domain_sf"/>
</dbReference>
<dbReference type="EC" id="2.3.2.26" evidence="8"/>
<dbReference type="PIRSF" id="PIRSF001569">
    <property type="entry name" value="E3_ub_ligase_SMURF1"/>
    <property type="match status" value="1"/>
</dbReference>
<evidence type="ECO:0000256" key="4">
    <source>
        <dbReference type="ARBA" id="ARBA00022490"/>
    </source>
</evidence>
<evidence type="ECO:0000259" key="14">
    <source>
        <dbReference type="PROSITE" id="PS50237"/>
    </source>
</evidence>
<dbReference type="SUPFAM" id="SSF49562">
    <property type="entry name" value="C2 domain (Calcium/lipid-binding domain, CaLB)"/>
    <property type="match status" value="1"/>
</dbReference>
<dbReference type="Proteomes" id="UP000053593">
    <property type="component" value="Unassembled WGS sequence"/>
</dbReference>
<evidence type="ECO:0000256" key="11">
    <source>
        <dbReference type="SAM" id="MobiDB-lite"/>
    </source>
</evidence>
<protein>
    <recommendedName>
        <fullName evidence="8">E3 ubiquitin-protein ligase</fullName>
        <ecNumber evidence="8">2.3.2.26</ecNumber>
    </recommendedName>
</protein>
<dbReference type="InterPro" id="IPR000008">
    <property type="entry name" value="C2_dom"/>
</dbReference>
<dbReference type="GO" id="GO:0016567">
    <property type="term" value="P:protein ubiquitination"/>
    <property type="evidence" value="ECO:0007669"/>
    <property type="project" value="UniProtKB-UniPathway"/>
</dbReference>
<dbReference type="PROSITE" id="PS50004">
    <property type="entry name" value="C2"/>
    <property type="match status" value="1"/>
</dbReference>
<dbReference type="Gene3D" id="2.20.70.10">
    <property type="match status" value="2"/>
</dbReference>
<dbReference type="PROSITE" id="PS50237">
    <property type="entry name" value="HECT"/>
    <property type="match status" value="1"/>
</dbReference>
<feature type="region of interest" description="Disordered" evidence="11">
    <location>
        <begin position="195"/>
        <end position="335"/>
    </location>
</feature>
<dbReference type="AlphaFoldDB" id="A0A0D0APB6"/>
<dbReference type="GO" id="GO:0005737">
    <property type="term" value="C:cytoplasm"/>
    <property type="evidence" value="ECO:0007669"/>
    <property type="project" value="UniProtKB-SubCell"/>
</dbReference>
<evidence type="ECO:0000256" key="2">
    <source>
        <dbReference type="ARBA" id="ARBA00004496"/>
    </source>
</evidence>
<dbReference type="PANTHER" id="PTHR11254:SF440">
    <property type="entry name" value="E3 UBIQUITIN-PROTEIN LIGASE NEDD-4"/>
    <property type="match status" value="1"/>
</dbReference>
<feature type="compositionally biased region" description="Polar residues" evidence="11">
    <location>
        <begin position="150"/>
        <end position="173"/>
    </location>
</feature>
<dbReference type="EMBL" id="KN834849">
    <property type="protein sequence ID" value="KIK52095.1"/>
    <property type="molecule type" value="Genomic_DNA"/>
</dbReference>
<evidence type="ECO:0000256" key="1">
    <source>
        <dbReference type="ARBA" id="ARBA00000885"/>
    </source>
</evidence>
<feature type="domain" description="WW" evidence="13">
    <location>
        <begin position="329"/>
        <end position="362"/>
    </location>
</feature>
<accession>A0A0D0APB6</accession>
<dbReference type="CDD" id="cd08382">
    <property type="entry name" value="C2_Smurf-like"/>
    <property type="match status" value="1"/>
</dbReference>
<evidence type="ECO:0000313" key="15">
    <source>
        <dbReference type="EMBL" id="KIK52095.1"/>
    </source>
</evidence>
<keyword evidence="5 8" id="KW-0808">Transferase</keyword>
<dbReference type="GO" id="GO:0061630">
    <property type="term" value="F:ubiquitin protein ligase activity"/>
    <property type="evidence" value="ECO:0007669"/>
    <property type="project" value="UniProtKB-EC"/>
</dbReference>
<comment type="catalytic activity">
    <reaction evidence="1 8">
        <text>S-ubiquitinyl-[E2 ubiquitin-conjugating enzyme]-L-cysteine + [acceptor protein]-L-lysine = [E2 ubiquitin-conjugating enzyme]-L-cysteine + N(6)-ubiquitinyl-[acceptor protein]-L-lysine.</text>
        <dbReference type="EC" id="2.3.2.26"/>
    </reaction>
</comment>
<organism evidence="15 16">
    <name type="scientific">Collybiopsis luxurians FD-317 M1</name>
    <dbReference type="NCBI Taxonomy" id="944289"/>
    <lineage>
        <taxon>Eukaryota</taxon>
        <taxon>Fungi</taxon>
        <taxon>Dikarya</taxon>
        <taxon>Basidiomycota</taxon>
        <taxon>Agaricomycotina</taxon>
        <taxon>Agaricomycetes</taxon>
        <taxon>Agaricomycetidae</taxon>
        <taxon>Agaricales</taxon>
        <taxon>Marasmiineae</taxon>
        <taxon>Omphalotaceae</taxon>
        <taxon>Collybiopsis</taxon>
        <taxon>Collybiopsis luxurians</taxon>
    </lineage>
</organism>
<evidence type="ECO:0000256" key="10">
    <source>
        <dbReference type="PROSITE-ProRule" id="PRU00104"/>
    </source>
</evidence>
<dbReference type="SUPFAM" id="SSF56204">
    <property type="entry name" value="Hect, E3 ligase catalytic domain"/>
    <property type="match status" value="1"/>
</dbReference>
<dbReference type="CDD" id="cd00078">
    <property type="entry name" value="HECTc"/>
    <property type="match status" value="1"/>
</dbReference>
<dbReference type="SUPFAM" id="SSF51045">
    <property type="entry name" value="WW domain"/>
    <property type="match status" value="3"/>
</dbReference>
<comment type="pathway">
    <text evidence="3 8">Protein modification; protein ubiquitination.</text>
</comment>
<dbReference type="InterPro" id="IPR036020">
    <property type="entry name" value="WW_dom_sf"/>
</dbReference>
<feature type="domain" description="WW" evidence="13">
    <location>
        <begin position="250"/>
        <end position="283"/>
    </location>
</feature>
<dbReference type="FunFam" id="3.90.1750.10:FF:000079">
    <property type="entry name" value="E3 ubiquitin-protein ligase"/>
    <property type="match status" value="1"/>
</dbReference>
<feature type="compositionally biased region" description="Polar residues" evidence="11">
    <location>
        <begin position="195"/>
        <end position="215"/>
    </location>
</feature>
<dbReference type="InterPro" id="IPR035983">
    <property type="entry name" value="Hect_E3_ubiquitin_ligase"/>
</dbReference>
<feature type="compositionally biased region" description="Low complexity" evidence="11">
    <location>
        <begin position="281"/>
        <end position="301"/>
    </location>
</feature>
<evidence type="ECO:0000256" key="5">
    <source>
        <dbReference type="ARBA" id="ARBA00022679"/>
    </source>
</evidence>
<dbReference type="Gene3D" id="2.60.40.150">
    <property type="entry name" value="C2 domain"/>
    <property type="match status" value="1"/>
</dbReference>
<evidence type="ECO:0000256" key="3">
    <source>
        <dbReference type="ARBA" id="ARBA00004906"/>
    </source>
</evidence>
<dbReference type="Gene3D" id="3.30.2410.10">
    <property type="entry name" value="Hect, E3 ligase catalytic domain"/>
    <property type="match status" value="1"/>
</dbReference>
<dbReference type="InterPro" id="IPR001202">
    <property type="entry name" value="WW_dom"/>
</dbReference>
<comment type="subcellular location">
    <subcellularLocation>
        <location evidence="2">Cytoplasm</location>
    </subcellularLocation>
</comment>
<evidence type="ECO:0000256" key="8">
    <source>
        <dbReference type="PIRNR" id="PIRNR001569"/>
    </source>
</evidence>
<keyword evidence="7 8" id="KW-0833">Ubl conjugation pathway</keyword>
<evidence type="ECO:0000256" key="9">
    <source>
        <dbReference type="PIRSR" id="PIRSR001569-1"/>
    </source>
</evidence>
<dbReference type="HOGENOM" id="CLU_002173_0_0_1"/>
<dbReference type="Gene3D" id="3.90.1750.10">
    <property type="entry name" value="Hect, E3 ligase catalytic domains"/>
    <property type="match status" value="1"/>
</dbReference>
<proteinExistence type="predicted"/>
<dbReference type="FunFam" id="2.20.70.10:FF:000017">
    <property type="entry name" value="E3 ubiquitin-protein ligase"/>
    <property type="match status" value="1"/>
</dbReference>
<dbReference type="InterPro" id="IPR024928">
    <property type="entry name" value="E3_ub_ligase_SMURF1"/>
</dbReference>
<dbReference type="CDD" id="cd00201">
    <property type="entry name" value="WW"/>
    <property type="match status" value="3"/>
</dbReference>
<feature type="domain" description="HECT" evidence="14">
    <location>
        <begin position="468"/>
        <end position="801"/>
    </location>
</feature>
<evidence type="ECO:0000256" key="6">
    <source>
        <dbReference type="ARBA" id="ARBA00022737"/>
    </source>
</evidence>
<dbReference type="SMART" id="SM00239">
    <property type="entry name" value="C2"/>
    <property type="match status" value="1"/>
</dbReference>
<dbReference type="FunFam" id="3.30.2160.10:FF:000001">
    <property type="entry name" value="E3 ubiquitin-protein ligase NEDD4-like"/>
    <property type="match status" value="1"/>
</dbReference>
<dbReference type="SMART" id="SM00456">
    <property type="entry name" value="WW"/>
    <property type="match status" value="3"/>
</dbReference>
<feature type="region of interest" description="Disordered" evidence="11">
    <location>
        <begin position="358"/>
        <end position="377"/>
    </location>
</feature>
<feature type="domain" description="WW" evidence="13">
    <location>
        <begin position="379"/>
        <end position="412"/>
    </location>
</feature>
<gene>
    <name evidence="15" type="ORF">GYMLUDRAFT_251553</name>
</gene>
<dbReference type="PROSITE" id="PS50020">
    <property type="entry name" value="WW_DOMAIN_2"/>
    <property type="match status" value="3"/>
</dbReference>
<evidence type="ECO:0000259" key="12">
    <source>
        <dbReference type="PROSITE" id="PS50004"/>
    </source>
</evidence>
<evidence type="ECO:0000313" key="16">
    <source>
        <dbReference type="Proteomes" id="UP000053593"/>
    </source>
</evidence>
<dbReference type="InterPro" id="IPR050409">
    <property type="entry name" value="E3_ubiq-protein_ligase"/>
</dbReference>
<feature type="region of interest" description="Disordered" evidence="11">
    <location>
        <begin position="140"/>
        <end position="173"/>
    </location>
</feature>
<evidence type="ECO:0000256" key="7">
    <source>
        <dbReference type="ARBA" id="ARBA00022786"/>
    </source>
</evidence>
<feature type="active site" description="Glycyl thioester intermediate" evidence="9 10">
    <location>
        <position position="769"/>
    </location>
</feature>
<dbReference type="Gene3D" id="3.30.2160.10">
    <property type="entry name" value="Hect, E3 ligase catalytic domain"/>
    <property type="match status" value="1"/>
</dbReference>
<sequence length="801" mass="91058">MASNRHDDPEQSIRVTLHGATNLVKRDILSLPDPFAVLSVDGEQTSHSLVSRKTLNPTWNNHFDVIVRRSSMLTIQVFDHKKFKKRDQGFLGVINIPASEAFSLAGSNHEIIARDLTMSSNNLPVYGKLLFGFSLTSRPPPPTPHLADPNSFQMSPADTAHLSPNHSSGSNLNLDRMRSASAIPRSFEEDISRLQRQTVPAQALRPSSSAANLTSMPHRFPQPEVAGRPISSSGVSNPAPARITDDEAGNPLPDGWERRIDPQGRTYFVDHNSRTTTWTRPNSNQQNRPPQQQQQQPQQVQAPPPVRTPSAASTPPPSVSSSSSGYNDVPLPLGWEERRTPEGRAYFVDHNNRTTTWVDPRRSLHQPSAPAASVNSNLGPLPSGWEMRLTSTGRVYFVDHHTKTTTWDDPRLPSSLDANVPQYKRDYRRKVVYFRSQPKMRLQPGKCDIKVRRTRVLEDSFTAVMGYSGEDLKRRLMVNFEGEDGLDYGGVSREWFFLLSHEIFNPSYGLFEYSAHDNYTLQINPASGINPDHLSYFKFIGRCLGLAIFHRRFLDAYFVPSLYKMMLDRRMTLNDLESIDAELHRSLVWMLENDITDILDETFTTTEDRFGELITIDLKPNGGNIPVTEENKKDYVDAVVEYRISRRVKDQFNAFMEGLLELISKDLISVFDERELELLIGGMSEIDMDDWTKFTDYRGYEKTDQVIEWFWQCIRSWPAERKSRLLQFTTGTSRVPVNGFKDLQGSDGPRRFTIEKSGDPQGLPRSHTCFNRLDLPPYKDYESLETKLLFAIEETEGFGVE</sequence>
<dbReference type="Pfam" id="PF00632">
    <property type="entry name" value="HECT"/>
    <property type="match status" value="1"/>
</dbReference>
<feature type="compositionally biased region" description="Low complexity" evidence="11">
    <location>
        <begin position="308"/>
        <end position="324"/>
    </location>
</feature>
<dbReference type="InterPro" id="IPR000569">
    <property type="entry name" value="HECT_dom"/>
</dbReference>
<dbReference type="OrthoDB" id="8068875at2759"/>
<dbReference type="PROSITE" id="PS01159">
    <property type="entry name" value="WW_DOMAIN_1"/>
    <property type="match status" value="3"/>
</dbReference>
<dbReference type="Pfam" id="PF00397">
    <property type="entry name" value="WW"/>
    <property type="match status" value="3"/>
</dbReference>
<dbReference type="SMART" id="SM00119">
    <property type="entry name" value="HECTc"/>
    <property type="match status" value="1"/>
</dbReference>
<feature type="domain" description="C2" evidence="12">
    <location>
        <begin position="1"/>
        <end position="112"/>
    </location>
</feature>
<name>A0A0D0APB6_9AGAR</name>
<evidence type="ECO:0000259" key="13">
    <source>
        <dbReference type="PROSITE" id="PS50020"/>
    </source>
</evidence>
<dbReference type="Pfam" id="PF00168">
    <property type="entry name" value="C2"/>
    <property type="match status" value="1"/>
</dbReference>
<keyword evidence="6" id="KW-0677">Repeat</keyword>